<protein>
    <recommendedName>
        <fullName evidence="3">nucleoside-diphosphate kinase</fullName>
        <ecNumber evidence="3">2.7.4.6</ecNumber>
    </recommendedName>
</protein>
<comment type="caution">
    <text evidence="10">The sequence shown here is derived from an EMBL/GenBank/DDBJ whole genome shotgun (WGS) entry which is preliminary data.</text>
</comment>
<comment type="similarity">
    <text evidence="2 7 8">Belongs to the NDK family.</text>
</comment>
<dbReference type="EC" id="2.7.4.6" evidence="3"/>
<dbReference type="Pfam" id="PF00334">
    <property type="entry name" value="NDK"/>
    <property type="match status" value="1"/>
</dbReference>
<dbReference type="InterPro" id="IPR034907">
    <property type="entry name" value="NDK-like_dom"/>
</dbReference>
<evidence type="ECO:0000256" key="4">
    <source>
        <dbReference type="ARBA" id="ARBA00022679"/>
    </source>
</evidence>
<dbReference type="SMART" id="SM00562">
    <property type="entry name" value="NDK"/>
    <property type="match status" value="1"/>
</dbReference>
<dbReference type="PANTHER" id="PTHR11349">
    <property type="entry name" value="NUCLEOSIDE DIPHOSPHATE KINASE"/>
    <property type="match status" value="1"/>
</dbReference>
<feature type="domain" description="Nucleoside diphosphate kinase-like" evidence="9">
    <location>
        <begin position="58"/>
        <end position="208"/>
    </location>
</feature>
<dbReference type="Proteomes" id="UP000656548">
    <property type="component" value="Unassembled WGS sequence"/>
</dbReference>
<dbReference type="PROSITE" id="PS51374">
    <property type="entry name" value="NDPK_LIKE"/>
    <property type="match status" value="1"/>
</dbReference>
<comment type="cofactor">
    <cofactor evidence="1">
        <name>Mg(2+)</name>
        <dbReference type="ChEBI" id="CHEBI:18420"/>
    </cofactor>
</comment>
<keyword evidence="5 10" id="KW-0418">Kinase</keyword>
<evidence type="ECO:0000256" key="5">
    <source>
        <dbReference type="ARBA" id="ARBA00022777"/>
    </source>
</evidence>
<name>A0ABR9LIM8_9PSEU</name>
<dbReference type="PRINTS" id="PR01243">
    <property type="entry name" value="NUCDPKINASE"/>
</dbReference>
<dbReference type="RefSeq" id="WP_192747117.1">
    <property type="nucleotide sequence ID" value="NZ_JADBEJ010000007.1"/>
</dbReference>
<keyword evidence="4 10" id="KW-0808">Transferase</keyword>
<dbReference type="InterPro" id="IPR001564">
    <property type="entry name" value="Nucleoside_diP_kinase"/>
</dbReference>
<organism evidence="10 11">
    <name type="scientific">Amycolatopsis roodepoortensis</name>
    <dbReference type="NCBI Taxonomy" id="700274"/>
    <lineage>
        <taxon>Bacteria</taxon>
        <taxon>Bacillati</taxon>
        <taxon>Actinomycetota</taxon>
        <taxon>Actinomycetes</taxon>
        <taxon>Pseudonocardiales</taxon>
        <taxon>Pseudonocardiaceae</taxon>
        <taxon>Amycolatopsis</taxon>
    </lineage>
</organism>
<evidence type="ECO:0000256" key="3">
    <source>
        <dbReference type="ARBA" id="ARBA00012966"/>
    </source>
</evidence>
<evidence type="ECO:0000256" key="8">
    <source>
        <dbReference type="RuleBase" id="RU004011"/>
    </source>
</evidence>
<evidence type="ECO:0000256" key="7">
    <source>
        <dbReference type="PROSITE-ProRule" id="PRU00706"/>
    </source>
</evidence>
<dbReference type="GO" id="GO:0004550">
    <property type="term" value="F:nucleoside diphosphate kinase activity"/>
    <property type="evidence" value="ECO:0007669"/>
    <property type="project" value="UniProtKB-EC"/>
</dbReference>
<sequence>MTEEERRAIQSLRDRDGMTFAAIAGLLGRKEQSVRANYLRDRERPDFACGADTPPLPRERTLVLFKPDAVRRRLVGKLMGRFEYIGLDLIISRRTTITGADFVHRHHPDLVDKHGPVIAAAVVKYMTSGPLIATIWEGYRAIDASRRIIGSTFPAEAARGTIRRDFSQMSRDEVLVTTTMTGNLVHGSRTANEAKREIALWFGAGSCGR</sequence>
<keyword evidence="6" id="KW-0546">Nucleotide metabolism</keyword>
<evidence type="ECO:0000313" key="11">
    <source>
        <dbReference type="Proteomes" id="UP000656548"/>
    </source>
</evidence>
<comment type="caution">
    <text evidence="7">Lacks conserved residue(s) required for the propagation of feature annotation.</text>
</comment>
<dbReference type="SUPFAM" id="SSF54919">
    <property type="entry name" value="Nucleoside diphosphate kinase, NDK"/>
    <property type="match status" value="1"/>
</dbReference>
<evidence type="ECO:0000256" key="6">
    <source>
        <dbReference type="ARBA" id="ARBA00023080"/>
    </source>
</evidence>
<evidence type="ECO:0000256" key="2">
    <source>
        <dbReference type="ARBA" id="ARBA00008142"/>
    </source>
</evidence>
<dbReference type="Gene3D" id="3.30.70.141">
    <property type="entry name" value="Nucleoside diphosphate kinase-like domain"/>
    <property type="match status" value="1"/>
</dbReference>
<evidence type="ECO:0000259" key="9">
    <source>
        <dbReference type="SMART" id="SM00562"/>
    </source>
</evidence>
<dbReference type="EMBL" id="JADBEJ010000007">
    <property type="protein sequence ID" value="MBE1580549.1"/>
    <property type="molecule type" value="Genomic_DNA"/>
</dbReference>
<gene>
    <name evidence="10" type="ORF">H4W30_007630</name>
</gene>
<evidence type="ECO:0000313" key="10">
    <source>
        <dbReference type="EMBL" id="MBE1580549.1"/>
    </source>
</evidence>
<dbReference type="InterPro" id="IPR036850">
    <property type="entry name" value="NDK-like_dom_sf"/>
</dbReference>
<keyword evidence="11" id="KW-1185">Reference proteome</keyword>
<proteinExistence type="inferred from homology"/>
<reference evidence="10 11" key="1">
    <citation type="submission" date="2020-10" db="EMBL/GenBank/DDBJ databases">
        <title>Sequencing the genomes of 1000 actinobacteria strains.</title>
        <authorList>
            <person name="Klenk H.-P."/>
        </authorList>
    </citation>
    <scope>NUCLEOTIDE SEQUENCE [LARGE SCALE GENOMIC DNA]</scope>
    <source>
        <strain evidence="10 11">DSM 46661</strain>
    </source>
</reference>
<evidence type="ECO:0000256" key="1">
    <source>
        <dbReference type="ARBA" id="ARBA00001946"/>
    </source>
</evidence>
<accession>A0ABR9LIM8</accession>